<organism evidence="2 3">
    <name type="scientific">Salininema proteolyticum</name>
    <dbReference type="NCBI Taxonomy" id="1607685"/>
    <lineage>
        <taxon>Bacteria</taxon>
        <taxon>Bacillati</taxon>
        <taxon>Actinomycetota</taxon>
        <taxon>Actinomycetes</taxon>
        <taxon>Glycomycetales</taxon>
        <taxon>Glycomycetaceae</taxon>
        <taxon>Salininema</taxon>
    </lineage>
</organism>
<comment type="caution">
    <text evidence="2">The sequence shown here is derived from an EMBL/GenBank/DDBJ whole genome shotgun (WGS) entry which is preliminary data.</text>
</comment>
<name>A0ABV8TYH9_9ACTN</name>
<gene>
    <name evidence="2" type="ORF">ACFPET_09810</name>
</gene>
<reference evidence="3" key="1">
    <citation type="journal article" date="2019" name="Int. J. Syst. Evol. Microbiol.">
        <title>The Global Catalogue of Microorganisms (GCM) 10K type strain sequencing project: providing services to taxonomists for standard genome sequencing and annotation.</title>
        <authorList>
            <consortium name="The Broad Institute Genomics Platform"/>
            <consortium name="The Broad Institute Genome Sequencing Center for Infectious Disease"/>
            <person name="Wu L."/>
            <person name="Ma J."/>
        </authorList>
    </citation>
    <scope>NUCLEOTIDE SEQUENCE [LARGE SCALE GENOMIC DNA]</scope>
    <source>
        <strain evidence="3">IBRC-M 10908</strain>
    </source>
</reference>
<evidence type="ECO:0000259" key="1">
    <source>
        <dbReference type="Pfam" id="PF05362"/>
    </source>
</evidence>
<sequence length="327" mass="34404">MMKRRGITVMIGAALVALLTWQVLGMNVAYVAMTPGKTVDVLSSQTGEDGEDHQIITADKEYPTDGELRLTTVSVYQQVSIAEALRLWFSDEVAVVPRELVYPPGLSKEEIAEKQENDWVTSQSDAEQAALDHLGQPLTVEVTADAGDLREGDVLVELGGEKVESTEQVEALAGEEVDAKVNRAGKEEEVSGVDPAAVELEFTHRDPYNIQIDTEALDIGGPSAGLMFTLGIVDRVTPDSLTGGEDVAGTGTITAGGKVGPIGGVQQKIAAVDEAGIELFLTPADNCSEAKGAAEGTGVQLARVDTLDDAVAAVEAYAKGDPLPRTC</sequence>
<dbReference type="SUPFAM" id="SSF54211">
    <property type="entry name" value="Ribosomal protein S5 domain 2-like"/>
    <property type="match status" value="1"/>
</dbReference>
<dbReference type="Pfam" id="PF05362">
    <property type="entry name" value="Lon_C"/>
    <property type="match status" value="1"/>
</dbReference>
<proteinExistence type="predicted"/>
<dbReference type="PANTHER" id="PTHR10046">
    <property type="entry name" value="ATP DEPENDENT LON PROTEASE FAMILY MEMBER"/>
    <property type="match status" value="1"/>
</dbReference>
<dbReference type="InterPro" id="IPR014721">
    <property type="entry name" value="Ribsml_uS5_D2-typ_fold_subgr"/>
</dbReference>
<dbReference type="Gene3D" id="3.30.230.10">
    <property type="match status" value="1"/>
</dbReference>
<protein>
    <submittedName>
        <fullName evidence="2">PDZ domain-containing protein</fullName>
    </submittedName>
</protein>
<accession>A0ABV8TYH9</accession>
<dbReference type="InterPro" id="IPR008269">
    <property type="entry name" value="Lon_proteolytic"/>
</dbReference>
<keyword evidence="3" id="KW-1185">Reference proteome</keyword>
<evidence type="ECO:0000313" key="3">
    <source>
        <dbReference type="Proteomes" id="UP001595823"/>
    </source>
</evidence>
<feature type="domain" description="Lon proteolytic" evidence="1">
    <location>
        <begin position="130"/>
        <end position="292"/>
    </location>
</feature>
<dbReference type="EMBL" id="JBHSDK010000013">
    <property type="protein sequence ID" value="MFC4335493.1"/>
    <property type="molecule type" value="Genomic_DNA"/>
</dbReference>
<dbReference type="Proteomes" id="UP001595823">
    <property type="component" value="Unassembled WGS sequence"/>
</dbReference>
<dbReference type="RefSeq" id="WP_380620396.1">
    <property type="nucleotide sequence ID" value="NZ_JBHSDK010000013.1"/>
</dbReference>
<dbReference type="InterPro" id="IPR027065">
    <property type="entry name" value="Lon_Prtase"/>
</dbReference>
<dbReference type="InterPro" id="IPR020568">
    <property type="entry name" value="Ribosomal_Su5_D2-typ_SF"/>
</dbReference>
<evidence type="ECO:0000313" key="2">
    <source>
        <dbReference type="EMBL" id="MFC4335493.1"/>
    </source>
</evidence>